<accession>A0ABZ2L7Z9</accession>
<feature type="chain" id="PRO_5046410007" evidence="3">
    <location>
        <begin position="24"/>
        <end position="370"/>
    </location>
</feature>
<sequence>MFSARTKFAIFHILAATSLSVLASGCHHPPSSDPRVEPPLARTAVVENNASSLARSFTGTVAARVQSDLSFRVSGKVLARLVSSGQQVHRGQPLMRLDDVDLRLASNAQQESVVAAAARARQATDDETRDRNLAADGAVPVAAYERMKANAEAARAQLKAAEAQAKAAQNASAYALLVADADGVIVETLAEPGQVVAPGQTVVRLAQHGPREAVIQLPETLRPALGSPAQAALYGRAGVVVPTRLRELSSAADPLTRTFQARYVLEGPLADAALGTTITVHVPGDGAAADLRVPVGALFDSGGGPGVWTVVDQPGHVTGRVTWRSVKVNRIDDDTVSVSEGLKPGDRVVSLGAHVLHEGQEVRLGAAGKP</sequence>
<dbReference type="Gene3D" id="2.40.420.20">
    <property type="match status" value="1"/>
</dbReference>
<gene>
    <name evidence="5" type="ORF">LVJ94_49120</name>
</gene>
<dbReference type="Gene3D" id="2.40.50.100">
    <property type="match status" value="1"/>
</dbReference>
<evidence type="ECO:0000256" key="1">
    <source>
        <dbReference type="ARBA" id="ARBA00009477"/>
    </source>
</evidence>
<evidence type="ECO:0000313" key="6">
    <source>
        <dbReference type="Proteomes" id="UP001374803"/>
    </source>
</evidence>
<keyword evidence="6" id="KW-1185">Reference proteome</keyword>
<dbReference type="EMBL" id="CP089983">
    <property type="protein sequence ID" value="WXB04842.1"/>
    <property type="molecule type" value="Genomic_DNA"/>
</dbReference>
<dbReference type="Pfam" id="PF25967">
    <property type="entry name" value="RND-MFP_C"/>
    <property type="match status" value="1"/>
</dbReference>
<organism evidence="5 6">
    <name type="scientific">Pendulispora rubella</name>
    <dbReference type="NCBI Taxonomy" id="2741070"/>
    <lineage>
        <taxon>Bacteria</taxon>
        <taxon>Pseudomonadati</taxon>
        <taxon>Myxococcota</taxon>
        <taxon>Myxococcia</taxon>
        <taxon>Myxococcales</taxon>
        <taxon>Sorangiineae</taxon>
        <taxon>Pendulisporaceae</taxon>
        <taxon>Pendulispora</taxon>
    </lineage>
</organism>
<dbReference type="Proteomes" id="UP001374803">
    <property type="component" value="Chromosome"/>
</dbReference>
<proteinExistence type="inferred from homology"/>
<evidence type="ECO:0000256" key="3">
    <source>
        <dbReference type="SAM" id="SignalP"/>
    </source>
</evidence>
<keyword evidence="2" id="KW-0175">Coiled coil</keyword>
<keyword evidence="3" id="KW-0732">Signal</keyword>
<protein>
    <submittedName>
        <fullName evidence="5">Efflux RND transporter periplasmic adaptor subunit</fullName>
    </submittedName>
</protein>
<feature type="coiled-coil region" evidence="2">
    <location>
        <begin position="141"/>
        <end position="171"/>
    </location>
</feature>
<dbReference type="PROSITE" id="PS51257">
    <property type="entry name" value="PROKAR_LIPOPROTEIN"/>
    <property type="match status" value="1"/>
</dbReference>
<dbReference type="PANTHER" id="PTHR30469:SF18">
    <property type="entry name" value="RESISTANCE-NODULATION-CELL DIVISION (RND) EFFLUX MEMBRANE FUSION PROTEIN-RELATED"/>
    <property type="match status" value="1"/>
</dbReference>
<dbReference type="NCBIfam" id="TIGR01730">
    <property type="entry name" value="RND_mfp"/>
    <property type="match status" value="1"/>
</dbReference>
<evidence type="ECO:0000313" key="5">
    <source>
        <dbReference type="EMBL" id="WXB04842.1"/>
    </source>
</evidence>
<dbReference type="Gene3D" id="1.10.287.470">
    <property type="entry name" value="Helix hairpin bin"/>
    <property type="match status" value="1"/>
</dbReference>
<dbReference type="SUPFAM" id="SSF111369">
    <property type="entry name" value="HlyD-like secretion proteins"/>
    <property type="match status" value="1"/>
</dbReference>
<reference evidence="5" key="1">
    <citation type="submission" date="2021-12" db="EMBL/GenBank/DDBJ databases">
        <title>Discovery of the Pendulisporaceae a myxobacterial family with distinct sporulation behavior and unique specialized metabolism.</title>
        <authorList>
            <person name="Garcia R."/>
            <person name="Popoff A."/>
            <person name="Bader C.D."/>
            <person name="Loehr J."/>
            <person name="Walesch S."/>
            <person name="Walt C."/>
            <person name="Boldt J."/>
            <person name="Bunk B."/>
            <person name="Haeckl F.J.F.P.J."/>
            <person name="Gunesch A.P."/>
            <person name="Birkelbach J."/>
            <person name="Nuebel U."/>
            <person name="Pietschmann T."/>
            <person name="Bach T."/>
            <person name="Mueller R."/>
        </authorList>
    </citation>
    <scope>NUCLEOTIDE SEQUENCE</scope>
    <source>
        <strain evidence="5">MSr11367</strain>
    </source>
</reference>
<dbReference type="Gene3D" id="2.40.30.170">
    <property type="match status" value="1"/>
</dbReference>
<feature type="domain" description="Multidrug resistance protein MdtA-like C-terminal permuted SH3" evidence="4">
    <location>
        <begin position="318"/>
        <end position="349"/>
    </location>
</feature>
<dbReference type="PANTHER" id="PTHR30469">
    <property type="entry name" value="MULTIDRUG RESISTANCE PROTEIN MDTA"/>
    <property type="match status" value="1"/>
</dbReference>
<feature type="signal peptide" evidence="3">
    <location>
        <begin position="1"/>
        <end position="23"/>
    </location>
</feature>
<dbReference type="RefSeq" id="WP_394834484.1">
    <property type="nucleotide sequence ID" value="NZ_CP089929.1"/>
</dbReference>
<dbReference type="InterPro" id="IPR058627">
    <property type="entry name" value="MdtA-like_C"/>
</dbReference>
<dbReference type="InterPro" id="IPR006143">
    <property type="entry name" value="RND_pump_MFP"/>
</dbReference>
<evidence type="ECO:0000259" key="4">
    <source>
        <dbReference type="Pfam" id="PF25967"/>
    </source>
</evidence>
<evidence type="ECO:0000256" key="2">
    <source>
        <dbReference type="SAM" id="Coils"/>
    </source>
</evidence>
<name>A0ABZ2L7Z9_9BACT</name>
<comment type="similarity">
    <text evidence="1">Belongs to the membrane fusion protein (MFP) (TC 8.A.1) family.</text>
</comment>